<keyword evidence="3" id="KW-1185">Reference proteome</keyword>
<name>A0A4S3K895_9GAMM</name>
<organism evidence="2 3">
    <name type="scientific">Panacagrimonas perspica</name>
    <dbReference type="NCBI Taxonomy" id="381431"/>
    <lineage>
        <taxon>Bacteria</taxon>
        <taxon>Pseudomonadati</taxon>
        <taxon>Pseudomonadota</taxon>
        <taxon>Gammaproteobacteria</taxon>
        <taxon>Nevskiales</taxon>
        <taxon>Nevskiaceae</taxon>
        <taxon>Panacagrimonas</taxon>
    </lineage>
</organism>
<dbReference type="InterPro" id="IPR019734">
    <property type="entry name" value="TPR_rpt"/>
</dbReference>
<comment type="caution">
    <text evidence="2">The sequence shown here is derived from an EMBL/GenBank/DDBJ whole genome shotgun (WGS) entry which is preliminary data.</text>
</comment>
<gene>
    <name evidence="2" type="ORF">DFR24_1394</name>
</gene>
<feature type="chain" id="PRO_5030100220" evidence="1">
    <location>
        <begin position="17"/>
        <end position="393"/>
    </location>
</feature>
<dbReference type="InterPro" id="IPR011990">
    <property type="entry name" value="TPR-like_helical_dom_sf"/>
</dbReference>
<dbReference type="OrthoDB" id="9789675at2"/>
<dbReference type="InterPro" id="IPR030887">
    <property type="entry name" value="Beta-barrel_YaiO"/>
</dbReference>
<dbReference type="Gene3D" id="1.25.40.10">
    <property type="entry name" value="Tetratricopeptide repeat domain"/>
    <property type="match status" value="2"/>
</dbReference>
<sequence>MIRALFFLCAALPVLATAMSLDEARRLKREQKLAEAETAFVELLHEHPDDAALLAELATVQGWQGHHDDAIGTWQRAIASDPQALDHRLGLARVLYWSGLRTESLAQIDTVLQARPDHYDALLLRGDVLIAQNDQRGARDSYLRARALPRGDDDRDLAALLARTEVAPRWRLDAGHAFEDFSNARGTESGSFLQIGRRVSDRTSVYARWDRLNQFEQFDNQILAGAYWLPTPRWLIWVEAGGTPHADFRPEQQGQVFVEWLVEGGVQPLLGYRHLVYGDGEVRTLIPGVRLTALGPGDLELRYALSENIDDSHTAVASARYGASIGRFSPYLAYYDGEEALPPQAEAEFRTWAIGSGMRLGPRSAARLDYAFEDREAFYEHHTLSLGLTRHFQ</sequence>
<proteinExistence type="predicted"/>
<accession>A0A4S3K895</accession>
<evidence type="ECO:0000256" key="1">
    <source>
        <dbReference type="SAM" id="SignalP"/>
    </source>
</evidence>
<dbReference type="NCBIfam" id="TIGR04390">
    <property type="entry name" value="OMP_YaiO_dom"/>
    <property type="match status" value="1"/>
</dbReference>
<dbReference type="RefSeq" id="WP_133880548.1">
    <property type="nucleotide sequence ID" value="NZ_MWIN01000004.1"/>
</dbReference>
<keyword evidence="1" id="KW-0732">Signal</keyword>
<dbReference type="Proteomes" id="UP000295341">
    <property type="component" value="Unassembled WGS sequence"/>
</dbReference>
<dbReference type="SMART" id="SM00028">
    <property type="entry name" value="TPR"/>
    <property type="match status" value="3"/>
</dbReference>
<dbReference type="SUPFAM" id="SSF48452">
    <property type="entry name" value="TPR-like"/>
    <property type="match status" value="1"/>
</dbReference>
<evidence type="ECO:0000313" key="2">
    <source>
        <dbReference type="EMBL" id="TDU32006.1"/>
    </source>
</evidence>
<evidence type="ECO:0000313" key="3">
    <source>
        <dbReference type="Proteomes" id="UP000295341"/>
    </source>
</evidence>
<dbReference type="Pfam" id="PF13432">
    <property type="entry name" value="TPR_16"/>
    <property type="match status" value="2"/>
</dbReference>
<dbReference type="EMBL" id="SOBT01000008">
    <property type="protein sequence ID" value="TDU32006.1"/>
    <property type="molecule type" value="Genomic_DNA"/>
</dbReference>
<reference evidence="2 3" key="1">
    <citation type="submission" date="2019-03" db="EMBL/GenBank/DDBJ databases">
        <title>Genomic Encyclopedia of Type Strains, Phase IV (KMG-IV): sequencing the most valuable type-strain genomes for metagenomic binning, comparative biology and taxonomic classification.</title>
        <authorList>
            <person name="Goeker M."/>
        </authorList>
    </citation>
    <scope>NUCLEOTIDE SEQUENCE [LARGE SCALE GENOMIC DNA]</scope>
    <source>
        <strain evidence="2 3">DSM 26377</strain>
    </source>
</reference>
<protein>
    <submittedName>
        <fullName evidence="2">YaiO family outer membrane protein</fullName>
    </submittedName>
</protein>
<dbReference type="AlphaFoldDB" id="A0A4S3K895"/>
<feature type="signal peptide" evidence="1">
    <location>
        <begin position="1"/>
        <end position="16"/>
    </location>
</feature>